<keyword evidence="3" id="KW-1003">Cell membrane</keyword>
<dbReference type="Pfam" id="PF07690">
    <property type="entry name" value="MFS_1"/>
    <property type="match status" value="1"/>
</dbReference>
<dbReference type="EMBL" id="JBJIAA010000006">
    <property type="protein sequence ID" value="MFL0250382.1"/>
    <property type="molecule type" value="Genomic_DNA"/>
</dbReference>
<accession>A0ABW8TDU6</accession>
<dbReference type="Gene3D" id="1.20.1250.20">
    <property type="entry name" value="MFS general substrate transporter like domains"/>
    <property type="match status" value="1"/>
</dbReference>
<comment type="caution">
    <text evidence="9">The sequence shown here is derived from an EMBL/GenBank/DDBJ whole genome shotgun (WGS) entry which is preliminary data.</text>
</comment>
<comment type="subcellular location">
    <subcellularLocation>
        <location evidence="1">Cell membrane</location>
        <topology evidence="1">Multi-pass membrane protein</topology>
    </subcellularLocation>
</comment>
<reference evidence="9 10" key="1">
    <citation type="submission" date="2024-11" db="EMBL/GenBank/DDBJ databases">
        <authorList>
            <person name="Heng Y.C."/>
            <person name="Lim A.C.H."/>
            <person name="Lee J.K.Y."/>
            <person name="Kittelmann S."/>
        </authorList>
    </citation>
    <scope>NUCLEOTIDE SEQUENCE [LARGE SCALE GENOMIC DNA]</scope>
    <source>
        <strain evidence="9 10">WILCCON 0114</strain>
    </source>
</reference>
<dbReference type="SUPFAM" id="SSF103473">
    <property type="entry name" value="MFS general substrate transporter"/>
    <property type="match status" value="1"/>
</dbReference>
<evidence type="ECO:0000313" key="9">
    <source>
        <dbReference type="EMBL" id="MFL0250382.1"/>
    </source>
</evidence>
<feature type="transmembrane region" description="Helical" evidence="7">
    <location>
        <begin position="49"/>
        <end position="71"/>
    </location>
</feature>
<keyword evidence="5 7" id="KW-1133">Transmembrane helix</keyword>
<name>A0ABW8TDU6_9CLOT</name>
<dbReference type="PROSITE" id="PS50850">
    <property type="entry name" value="MFS"/>
    <property type="match status" value="1"/>
</dbReference>
<keyword evidence="2" id="KW-0813">Transport</keyword>
<dbReference type="PANTHER" id="PTHR43266:SF9">
    <property type="entry name" value="PERMEASE, MAJOR FACILITATOR SUPERFAMILY-RELATED"/>
    <property type="match status" value="1"/>
</dbReference>
<dbReference type="InterPro" id="IPR011701">
    <property type="entry name" value="MFS"/>
</dbReference>
<feature type="domain" description="Major facilitator superfamily (MFS) profile" evidence="8">
    <location>
        <begin position="1"/>
        <end position="415"/>
    </location>
</feature>
<feature type="transmembrane region" description="Helical" evidence="7">
    <location>
        <begin position="365"/>
        <end position="384"/>
    </location>
</feature>
<dbReference type="CDD" id="cd06173">
    <property type="entry name" value="MFS_MefA_like"/>
    <property type="match status" value="1"/>
</dbReference>
<evidence type="ECO:0000256" key="2">
    <source>
        <dbReference type="ARBA" id="ARBA00022448"/>
    </source>
</evidence>
<feature type="transmembrane region" description="Helical" evidence="7">
    <location>
        <begin position="169"/>
        <end position="189"/>
    </location>
</feature>
<dbReference type="RefSeq" id="WP_406787051.1">
    <property type="nucleotide sequence ID" value="NZ_JBJIAA010000006.1"/>
</dbReference>
<evidence type="ECO:0000313" key="10">
    <source>
        <dbReference type="Proteomes" id="UP001623592"/>
    </source>
</evidence>
<proteinExistence type="predicted"/>
<evidence type="ECO:0000256" key="6">
    <source>
        <dbReference type="ARBA" id="ARBA00023136"/>
    </source>
</evidence>
<evidence type="ECO:0000256" key="4">
    <source>
        <dbReference type="ARBA" id="ARBA00022692"/>
    </source>
</evidence>
<feature type="transmembrane region" description="Helical" evidence="7">
    <location>
        <begin position="261"/>
        <end position="281"/>
    </location>
</feature>
<feature type="transmembrane region" description="Helical" evidence="7">
    <location>
        <begin position="78"/>
        <end position="95"/>
    </location>
</feature>
<feature type="transmembrane region" description="Helical" evidence="7">
    <location>
        <begin position="107"/>
        <end position="131"/>
    </location>
</feature>
<evidence type="ECO:0000256" key="1">
    <source>
        <dbReference type="ARBA" id="ARBA00004651"/>
    </source>
</evidence>
<feature type="transmembrane region" description="Helical" evidence="7">
    <location>
        <begin position="320"/>
        <end position="345"/>
    </location>
</feature>
<dbReference type="InterPro" id="IPR020846">
    <property type="entry name" value="MFS_dom"/>
</dbReference>
<evidence type="ECO:0000256" key="7">
    <source>
        <dbReference type="SAM" id="Phobius"/>
    </source>
</evidence>
<feature type="transmembrane region" description="Helical" evidence="7">
    <location>
        <begin position="390"/>
        <end position="410"/>
    </location>
</feature>
<sequence>MNNSILKNKNFLCLISGKLISLMGTQIQDFAMSLYVLKITGSAAKFASVLAITVIPQIILGPICGVFADWFDRKKMMVLLDILNGLIVLSMGIVYKVNGILPMSYIYFSAVALTVVSLLYSFTGSAVLPGIIEKDKLLKANSINSTITSIPQIAGPLFSGIIFGFFGLFYVIVINSISFFISALFNIVIDIPKNTRKNLKFDFKQFKVDFKEGLVFIKSKKIVFKIVVCGFFINFALDPLSSTGLTYIGKKVLLLSDAKVGTMQSMIAMGILAGSILSGIIQNKLPETKIFGIVVTISGTIVLSVCLVLVLFYNKMILNVTVISACIITLLFVMVAFIIVCNIVLSTIFQREVPMDFMGRASSVLNTLCTAAMPAGQMIIGGMFDYTKAYVPVFVAGMIILLSGLVYIVTQKSSNIVEEKECKNA</sequence>
<dbReference type="PANTHER" id="PTHR43266">
    <property type="entry name" value="MACROLIDE-EFFLUX PROTEIN"/>
    <property type="match status" value="1"/>
</dbReference>
<keyword evidence="10" id="KW-1185">Reference proteome</keyword>
<keyword evidence="4 7" id="KW-0812">Transmembrane</keyword>
<organism evidence="9 10">
    <name type="scientific">Clostridium neuense</name>
    <dbReference type="NCBI Taxonomy" id="1728934"/>
    <lineage>
        <taxon>Bacteria</taxon>
        <taxon>Bacillati</taxon>
        <taxon>Bacillota</taxon>
        <taxon>Clostridia</taxon>
        <taxon>Eubacteriales</taxon>
        <taxon>Clostridiaceae</taxon>
        <taxon>Clostridium</taxon>
    </lineage>
</organism>
<evidence type="ECO:0000259" key="8">
    <source>
        <dbReference type="PROSITE" id="PS50850"/>
    </source>
</evidence>
<protein>
    <submittedName>
        <fullName evidence="9">MFS transporter</fullName>
    </submittedName>
</protein>
<dbReference type="InterPro" id="IPR036259">
    <property type="entry name" value="MFS_trans_sf"/>
</dbReference>
<feature type="transmembrane region" description="Helical" evidence="7">
    <location>
        <begin position="293"/>
        <end position="314"/>
    </location>
</feature>
<feature type="transmembrane region" description="Helical" evidence="7">
    <location>
        <begin position="222"/>
        <end position="241"/>
    </location>
</feature>
<evidence type="ECO:0000256" key="3">
    <source>
        <dbReference type="ARBA" id="ARBA00022475"/>
    </source>
</evidence>
<evidence type="ECO:0000256" key="5">
    <source>
        <dbReference type="ARBA" id="ARBA00022989"/>
    </source>
</evidence>
<gene>
    <name evidence="9" type="ORF">ACJDT4_08090</name>
</gene>
<keyword evidence="6 7" id="KW-0472">Membrane</keyword>
<dbReference type="Proteomes" id="UP001623592">
    <property type="component" value="Unassembled WGS sequence"/>
</dbReference>